<evidence type="ECO:0000313" key="3">
    <source>
        <dbReference type="Proteomes" id="UP000320811"/>
    </source>
</evidence>
<dbReference type="Proteomes" id="UP000320811">
    <property type="component" value="Unassembled WGS sequence"/>
</dbReference>
<gene>
    <name evidence="2" type="ORF">FHW36_105265</name>
</gene>
<dbReference type="CDD" id="cd06588">
    <property type="entry name" value="PhnB_like"/>
    <property type="match status" value="1"/>
</dbReference>
<reference evidence="2 3" key="1">
    <citation type="submission" date="2019-06" db="EMBL/GenBank/DDBJ databases">
        <title>Sorghum-associated microbial communities from plants grown in Nebraska, USA.</title>
        <authorList>
            <person name="Schachtman D."/>
        </authorList>
    </citation>
    <scope>NUCLEOTIDE SEQUENCE [LARGE SCALE GENOMIC DNA]</scope>
    <source>
        <strain evidence="2 3">1209</strain>
    </source>
</reference>
<dbReference type="PANTHER" id="PTHR33990:SF1">
    <property type="entry name" value="PROTEIN YJDN"/>
    <property type="match status" value="1"/>
</dbReference>
<dbReference type="InterPro" id="IPR028973">
    <property type="entry name" value="PhnB-like"/>
</dbReference>
<evidence type="ECO:0000259" key="1">
    <source>
        <dbReference type="Pfam" id="PF06983"/>
    </source>
</evidence>
<proteinExistence type="predicted"/>
<name>A0A561PNY7_9BACT</name>
<protein>
    <submittedName>
        <fullName evidence="2">PhnB protein</fullName>
    </submittedName>
</protein>
<dbReference type="RefSeq" id="WP_145671006.1">
    <property type="nucleotide sequence ID" value="NZ_VIWO01000005.1"/>
</dbReference>
<feature type="domain" description="PhnB-like" evidence="1">
    <location>
        <begin position="4"/>
        <end position="131"/>
    </location>
</feature>
<dbReference type="Pfam" id="PF06983">
    <property type="entry name" value="3-dmu-9_3-mt"/>
    <property type="match status" value="1"/>
</dbReference>
<dbReference type="OrthoDB" id="9795306at2"/>
<accession>A0A561PNY7</accession>
<dbReference type="AlphaFoldDB" id="A0A561PNY7"/>
<dbReference type="InterPro" id="IPR029068">
    <property type="entry name" value="Glyas_Bleomycin-R_OHBP_Dase"/>
</dbReference>
<dbReference type="Gene3D" id="3.10.180.10">
    <property type="entry name" value="2,3-Dihydroxybiphenyl 1,2-Dioxygenase, domain 1"/>
    <property type="match status" value="1"/>
</dbReference>
<comment type="caution">
    <text evidence="2">The sequence shown here is derived from an EMBL/GenBank/DDBJ whole genome shotgun (WGS) entry which is preliminary data.</text>
</comment>
<keyword evidence="3" id="KW-1185">Reference proteome</keyword>
<sequence>MTTIHTYLTFNGNCREAMTFYRECLGGKLVLQTIGESPASLNIPACMRSLILHSSLTKGSLVINGTDMVPESGLTPGNAVSLLLNCSTEREARVFYAKLAADGVATHPLESTFWGALFGGLTDKYGTHWLINFEGNSRQ</sequence>
<evidence type="ECO:0000313" key="2">
    <source>
        <dbReference type="EMBL" id="TWF39825.1"/>
    </source>
</evidence>
<dbReference type="PANTHER" id="PTHR33990">
    <property type="entry name" value="PROTEIN YJDN-RELATED"/>
    <property type="match status" value="1"/>
</dbReference>
<dbReference type="EMBL" id="VIWO01000005">
    <property type="protein sequence ID" value="TWF39825.1"/>
    <property type="molecule type" value="Genomic_DNA"/>
</dbReference>
<organism evidence="2 3">
    <name type="scientific">Chitinophaga polysaccharea</name>
    <dbReference type="NCBI Taxonomy" id="1293035"/>
    <lineage>
        <taxon>Bacteria</taxon>
        <taxon>Pseudomonadati</taxon>
        <taxon>Bacteroidota</taxon>
        <taxon>Chitinophagia</taxon>
        <taxon>Chitinophagales</taxon>
        <taxon>Chitinophagaceae</taxon>
        <taxon>Chitinophaga</taxon>
    </lineage>
</organism>
<dbReference type="SUPFAM" id="SSF54593">
    <property type="entry name" value="Glyoxalase/Bleomycin resistance protein/Dihydroxybiphenyl dioxygenase"/>
    <property type="match status" value="1"/>
</dbReference>